<keyword evidence="4" id="KW-1185">Reference proteome</keyword>
<evidence type="ECO:0000313" key="4">
    <source>
        <dbReference type="Proteomes" id="UP000316545"/>
    </source>
</evidence>
<evidence type="ECO:0000256" key="2">
    <source>
        <dbReference type="SAM" id="Phobius"/>
    </source>
</evidence>
<accession>A0A560F5Y0</accession>
<gene>
    <name evidence="3" type="ORF">FBZ88_12727</name>
</gene>
<dbReference type="Pfam" id="PF06210">
    <property type="entry name" value="DUF1003"/>
    <property type="match status" value="1"/>
</dbReference>
<dbReference type="AlphaFoldDB" id="A0A560F5Y0"/>
<evidence type="ECO:0000313" key="3">
    <source>
        <dbReference type="EMBL" id="TWB17030.1"/>
    </source>
</evidence>
<sequence>MDEGRGGMNPQDENAAQPARDAQQDAAIAAELAAEAEELADIDLGDEGGDEGGDDDGLDGAEEEPGLDGAPPSDGTAPAGGKRVACGVTGKLRPKRDLISLDTLRPSLAVRIRRDHPGLPPDALVSRGVVARYRSLYVEELLQQEKGELTELDRQVAESIATHETLAENIEEGYAEERTLGERMSDHLASFGGSWTFILTFGGFLIVWMIISSFQGDKSFDPYPFILLNLILSCLAAIQAPIIMMSQKRQEAKDRLRSENDYRVNLKAELEIRHLHEKIDYLIQRQWKRLTEIQQLQLEIMQEKRYRR</sequence>
<evidence type="ECO:0000256" key="1">
    <source>
        <dbReference type="SAM" id="MobiDB-lite"/>
    </source>
</evidence>
<dbReference type="InterPro" id="IPR010406">
    <property type="entry name" value="DUF1003"/>
</dbReference>
<name>A0A560F5Y0_9PROT</name>
<keyword evidence="2" id="KW-0812">Transmembrane</keyword>
<keyword evidence="2" id="KW-0472">Membrane</keyword>
<dbReference type="EMBL" id="VITO01000027">
    <property type="protein sequence ID" value="TWB17030.1"/>
    <property type="molecule type" value="Genomic_DNA"/>
</dbReference>
<dbReference type="Proteomes" id="UP000316545">
    <property type="component" value="Unassembled WGS sequence"/>
</dbReference>
<comment type="caution">
    <text evidence="3">The sequence shown here is derived from an EMBL/GenBank/DDBJ whole genome shotgun (WGS) entry which is preliminary data.</text>
</comment>
<feature type="region of interest" description="Disordered" evidence="1">
    <location>
        <begin position="1"/>
        <end position="83"/>
    </location>
</feature>
<feature type="compositionally biased region" description="Acidic residues" evidence="1">
    <location>
        <begin position="34"/>
        <end position="66"/>
    </location>
</feature>
<organism evidence="3 4">
    <name type="scientific">Nitrospirillum amazonense</name>
    <dbReference type="NCBI Taxonomy" id="28077"/>
    <lineage>
        <taxon>Bacteria</taxon>
        <taxon>Pseudomonadati</taxon>
        <taxon>Pseudomonadota</taxon>
        <taxon>Alphaproteobacteria</taxon>
        <taxon>Rhodospirillales</taxon>
        <taxon>Azospirillaceae</taxon>
        <taxon>Nitrospirillum</taxon>
    </lineage>
</organism>
<keyword evidence="2" id="KW-1133">Transmembrane helix</keyword>
<reference evidence="3 4" key="1">
    <citation type="submission" date="2019-06" db="EMBL/GenBank/DDBJ databases">
        <title>Genomic Encyclopedia of Type Strains, Phase IV (KMG-V): Genome sequencing to study the core and pangenomes of soil and plant-associated prokaryotes.</title>
        <authorList>
            <person name="Whitman W."/>
        </authorList>
    </citation>
    <scope>NUCLEOTIDE SEQUENCE [LARGE SCALE GENOMIC DNA]</scope>
    <source>
        <strain evidence="3 4">BR 11865</strain>
    </source>
</reference>
<feature type="transmembrane region" description="Helical" evidence="2">
    <location>
        <begin position="188"/>
        <end position="211"/>
    </location>
</feature>
<protein>
    <submittedName>
        <fullName evidence="3">Putative membrane protein</fullName>
    </submittedName>
</protein>
<dbReference type="PANTHER" id="PTHR41386:SF1">
    <property type="entry name" value="MEMBRANE PROTEIN"/>
    <property type="match status" value="1"/>
</dbReference>
<feature type="transmembrane region" description="Helical" evidence="2">
    <location>
        <begin position="223"/>
        <end position="245"/>
    </location>
</feature>
<feature type="compositionally biased region" description="Low complexity" evidence="1">
    <location>
        <begin position="24"/>
        <end position="33"/>
    </location>
</feature>
<proteinExistence type="predicted"/>
<dbReference type="PANTHER" id="PTHR41386">
    <property type="entry name" value="INTEGRAL MEMBRANE PROTEIN-RELATED"/>
    <property type="match status" value="1"/>
</dbReference>
<dbReference type="RefSeq" id="WP_246138876.1">
    <property type="nucleotide sequence ID" value="NZ_VITO01000027.1"/>
</dbReference>